<dbReference type="CDD" id="cd01400">
    <property type="entry name" value="6PGL"/>
    <property type="match status" value="1"/>
</dbReference>
<dbReference type="AlphaFoldDB" id="A0A3B0WIF8"/>
<proteinExistence type="inferred from homology"/>
<dbReference type="PANTHER" id="PTHR11054:SF0">
    <property type="entry name" value="6-PHOSPHOGLUCONOLACTONASE"/>
    <property type="match status" value="1"/>
</dbReference>
<dbReference type="InterPro" id="IPR037171">
    <property type="entry name" value="NagB/RpiA_transferase-like"/>
</dbReference>
<dbReference type="EMBL" id="UOFF01000078">
    <property type="protein sequence ID" value="VAW55121.1"/>
    <property type="molecule type" value="Genomic_DNA"/>
</dbReference>
<sequence length="237" mass="26201">MAGINRVNNLMYALKNNHQWFVHDSFEKASMAAATLLAEKINASIENNGFCHIILPGGNSPIQCLSFLIDRALPWDKINWYLSDERCYPLGHVNRNDVMLQKNLWSKISQTTVFSIPTELGAEEAAKQYRKIVDRVSRFDIAFLGLGEDGHTASLFPNNDALQDTRSVIPVFNAPKAPDTRVSLSIETLANAKFRMVLTGGKTKADAISKIKNGATLPINCLGDITWHVDSSAVKKG</sequence>
<dbReference type="GO" id="GO:0005975">
    <property type="term" value="P:carbohydrate metabolic process"/>
    <property type="evidence" value="ECO:0007669"/>
    <property type="project" value="InterPro"/>
</dbReference>
<dbReference type="InterPro" id="IPR039104">
    <property type="entry name" value="6PGL"/>
</dbReference>
<evidence type="ECO:0000256" key="1">
    <source>
        <dbReference type="ARBA" id="ARBA00010662"/>
    </source>
</evidence>
<dbReference type="Gene3D" id="3.40.50.1360">
    <property type="match status" value="1"/>
</dbReference>
<name>A0A3B0WIF8_9ZZZZ</name>
<dbReference type="EC" id="3.1.1.31" evidence="3"/>
<dbReference type="PANTHER" id="PTHR11054">
    <property type="entry name" value="6-PHOSPHOGLUCONOLACTONASE"/>
    <property type="match status" value="1"/>
</dbReference>
<dbReference type="InterPro" id="IPR005900">
    <property type="entry name" value="6-phosphogluconolactonase_DevB"/>
</dbReference>
<keyword evidence="3" id="KW-0378">Hydrolase</keyword>
<gene>
    <name evidence="3" type="ORF">MNBD_GAMMA07-2591</name>
</gene>
<comment type="similarity">
    <text evidence="1">Belongs to the glucosamine/galactosamine-6-phosphate isomerase family. 6-phosphogluconolactonase subfamily.</text>
</comment>
<dbReference type="GO" id="GO:0017057">
    <property type="term" value="F:6-phosphogluconolactonase activity"/>
    <property type="evidence" value="ECO:0007669"/>
    <property type="project" value="UniProtKB-EC"/>
</dbReference>
<dbReference type="GO" id="GO:0006098">
    <property type="term" value="P:pentose-phosphate shunt"/>
    <property type="evidence" value="ECO:0007669"/>
    <property type="project" value="InterPro"/>
</dbReference>
<organism evidence="3">
    <name type="scientific">hydrothermal vent metagenome</name>
    <dbReference type="NCBI Taxonomy" id="652676"/>
    <lineage>
        <taxon>unclassified sequences</taxon>
        <taxon>metagenomes</taxon>
        <taxon>ecological metagenomes</taxon>
    </lineage>
</organism>
<dbReference type="NCBIfam" id="TIGR01198">
    <property type="entry name" value="pgl"/>
    <property type="match status" value="1"/>
</dbReference>
<reference evidence="3" key="1">
    <citation type="submission" date="2018-06" db="EMBL/GenBank/DDBJ databases">
        <authorList>
            <person name="Zhirakovskaya E."/>
        </authorList>
    </citation>
    <scope>NUCLEOTIDE SEQUENCE</scope>
</reference>
<dbReference type="Pfam" id="PF01182">
    <property type="entry name" value="Glucosamine_iso"/>
    <property type="match status" value="1"/>
</dbReference>
<dbReference type="SUPFAM" id="SSF100950">
    <property type="entry name" value="NagB/RpiA/CoA transferase-like"/>
    <property type="match status" value="1"/>
</dbReference>
<evidence type="ECO:0000259" key="2">
    <source>
        <dbReference type="Pfam" id="PF01182"/>
    </source>
</evidence>
<evidence type="ECO:0000313" key="3">
    <source>
        <dbReference type="EMBL" id="VAW55121.1"/>
    </source>
</evidence>
<accession>A0A3B0WIF8</accession>
<protein>
    <submittedName>
        <fullName evidence="3">6-phosphogluconolactonase, eukaryotic type</fullName>
        <ecNumber evidence="3">3.1.1.31</ecNumber>
    </submittedName>
</protein>
<feature type="domain" description="Glucosamine/galactosamine-6-phosphate isomerase" evidence="2">
    <location>
        <begin position="27"/>
        <end position="221"/>
    </location>
</feature>
<dbReference type="InterPro" id="IPR006148">
    <property type="entry name" value="Glc/Gal-6P_isomerase"/>
</dbReference>